<proteinExistence type="predicted"/>
<evidence type="ECO:0000256" key="1">
    <source>
        <dbReference type="ARBA" id="ARBA00022801"/>
    </source>
</evidence>
<evidence type="ECO:0000259" key="3">
    <source>
        <dbReference type="Pfam" id="PF20434"/>
    </source>
</evidence>
<organism evidence="4 5">
    <name type="scientific">Aliidiomarina minuta</name>
    <dbReference type="NCBI Taxonomy" id="880057"/>
    <lineage>
        <taxon>Bacteria</taxon>
        <taxon>Pseudomonadati</taxon>
        <taxon>Pseudomonadota</taxon>
        <taxon>Gammaproteobacteria</taxon>
        <taxon>Alteromonadales</taxon>
        <taxon>Idiomarinaceae</taxon>
        <taxon>Aliidiomarina</taxon>
    </lineage>
</organism>
<keyword evidence="5" id="KW-1185">Reference proteome</keyword>
<dbReference type="PANTHER" id="PTHR48081">
    <property type="entry name" value="AB HYDROLASE SUPERFAMILY PROTEIN C4A8.06C"/>
    <property type="match status" value="1"/>
</dbReference>
<comment type="caution">
    <text evidence="4">The sequence shown here is derived from an EMBL/GenBank/DDBJ whole genome shotgun (WGS) entry which is preliminary data.</text>
</comment>
<dbReference type="EMBL" id="PIPL01000001">
    <property type="protein sequence ID" value="RUO26512.1"/>
    <property type="molecule type" value="Genomic_DNA"/>
</dbReference>
<dbReference type="OrthoDB" id="9775851at2"/>
<evidence type="ECO:0000313" key="4">
    <source>
        <dbReference type="EMBL" id="RUO26512.1"/>
    </source>
</evidence>
<dbReference type="AlphaFoldDB" id="A0A432W8V4"/>
<dbReference type="InterPro" id="IPR049492">
    <property type="entry name" value="BD-FAE-like_dom"/>
</dbReference>
<feature type="domain" description="BD-FAE-like" evidence="3">
    <location>
        <begin position="58"/>
        <end position="243"/>
    </location>
</feature>
<dbReference type="SUPFAM" id="SSF53474">
    <property type="entry name" value="alpha/beta-Hydrolases"/>
    <property type="match status" value="1"/>
</dbReference>
<dbReference type="InterPro" id="IPR050300">
    <property type="entry name" value="GDXG_lipolytic_enzyme"/>
</dbReference>
<name>A0A432W8V4_9GAMM</name>
<feature type="chain" id="PRO_5019113487" evidence="2">
    <location>
        <begin position="26"/>
        <end position="295"/>
    </location>
</feature>
<protein>
    <submittedName>
        <fullName evidence="4">Alpha/beta hydrolase</fullName>
    </submittedName>
</protein>
<gene>
    <name evidence="4" type="ORF">CWE09_07335</name>
</gene>
<dbReference type="Pfam" id="PF20434">
    <property type="entry name" value="BD-FAE"/>
    <property type="match status" value="1"/>
</dbReference>
<dbReference type="PROSITE" id="PS51257">
    <property type="entry name" value="PROKAR_LIPOPROTEIN"/>
    <property type="match status" value="1"/>
</dbReference>
<dbReference type="Proteomes" id="UP000288293">
    <property type="component" value="Unassembled WGS sequence"/>
</dbReference>
<dbReference type="Gene3D" id="3.40.50.1820">
    <property type="entry name" value="alpha/beta hydrolase"/>
    <property type="match status" value="1"/>
</dbReference>
<dbReference type="PANTHER" id="PTHR48081:SF33">
    <property type="entry name" value="KYNURENINE FORMAMIDASE"/>
    <property type="match status" value="1"/>
</dbReference>
<dbReference type="InterPro" id="IPR029058">
    <property type="entry name" value="AB_hydrolase_fold"/>
</dbReference>
<feature type="signal peptide" evidence="2">
    <location>
        <begin position="1"/>
        <end position="25"/>
    </location>
</feature>
<reference evidence="4 5" key="1">
    <citation type="journal article" date="2011" name="Front. Microbiol.">
        <title>Genomic signatures of strain selection and enhancement in Bacillus atrophaeus var. globigii, a historical biowarfare simulant.</title>
        <authorList>
            <person name="Gibbons H.S."/>
            <person name="Broomall S.M."/>
            <person name="McNew L.A."/>
            <person name="Daligault H."/>
            <person name="Chapman C."/>
            <person name="Bruce D."/>
            <person name="Karavis M."/>
            <person name="Krepps M."/>
            <person name="McGregor P.A."/>
            <person name="Hong C."/>
            <person name="Park K.H."/>
            <person name="Akmal A."/>
            <person name="Feldman A."/>
            <person name="Lin J.S."/>
            <person name="Chang W.E."/>
            <person name="Higgs B.W."/>
            <person name="Demirev P."/>
            <person name="Lindquist J."/>
            <person name="Liem A."/>
            <person name="Fochler E."/>
            <person name="Read T.D."/>
            <person name="Tapia R."/>
            <person name="Johnson S."/>
            <person name="Bishop-Lilly K.A."/>
            <person name="Detter C."/>
            <person name="Han C."/>
            <person name="Sozhamannan S."/>
            <person name="Rosenzweig C.N."/>
            <person name="Skowronski E.W."/>
        </authorList>
    </citation>
    <scope>NUCLEOTIDE SEQUENCE [LARGE SCALE GENOMIC DNA]</scope>
    <source>
        <strain evidence="4 5">MLST1</strain>
    </source>
</reference>
<keyword evidence="2" id="KW-0732">Signal</keyword>
<dbReference type="RefSeq" id="WP_126803323.1">
    <property type="nucleotide sequence ID" value="NZ_PIPL01000001.1"/>
</dbReference>
<accession>A0A432W8V4</accession>
<sequence length="295" mass="32799">MRVPFLQARYFRPLLIATTSAFLLSACSGTSLLNSVVPSGSYNVNDAIVYGEHNRQRMDIYLPDEKPHKQQVMVFIYGGSWEQGDKSDFEFIGQAFARLGYITLIPNYRIYPEVEFPDFINDVAMALSTLPQHMPGGCPSGHEIIIMGHSAGAHSAALLAADPRYLKNNAASDVHISALIGLSGPYDLPLNHERVRDKFTQVKGDEANAIALAHENMPATLLIHGESDSVAEPEHAHKFKAQLQQLEVPVTLHTYSRRRHVDLIASLASPLRFWTPAYNDIQQFLQEHGLNGDCH</sequence>
<keyword evidence="1 4" id="KW-0378">Hydrolase</keyword>
<evidence type="ECO:0000256" key="2">
    <source>
        <dbReference type="SAM" id="SignalP"/>
    </source>
</evidence>
<dbReference type="GO" id="GO:0016787">
    <property type="term" value="F:hydrolase activity"/>
    <property type="evidence" value="ECO:0007669"/>
    <property type="project" value="UniProtKB-KW"/>
</dbReference>
<evidence type="ECO:0000313" key="5">
    <source>
        <dbReference type="Proteomes" id="UP000288293"/>
    </source>
</evidence>